<dbReference type="RefSeq" id="WP_246367574.1">
    <property type="nucleotide sequence ID" value="NZ_JAAAMM010000001.1"/>
</dbReference>
<accession>A0A7W6HAN7</accession>
<name>A0A7W6HAN7_9HYPH</name>
<gene>
    <name evidence="2" type="ORF">GGR03_000733</name>
</gene>
<feature type="transmembrane region" description="Helical" evidence="1">
    <location>
        <begin position="69"/>
        <end position="89"/>
    </location>
</feature>
<sequence length="145" mass="15831">MNQPMSAGTFETRANSREGERPLWPALVNGFRSRCPNCGKGKLFKGFLKSVDSCSECGQEIHHHRADDLPPYLTIFIVGHVVVAGFMALDETVALSMWTQLAIWVPITVAMSLALMQPLKGATIALQWSLRLGGFGGEEDADRVG</sequence>
<reference evidence="2 3" key="1">
    <citation type="submission" date="2020-08" db="EMBL/GenBank/DDBJ databases">
        <title>Genomic Encyclopedia of Type Strains, Phase IV (KMG-IV): sequencing the most valuable type-strain genomes for metagenomic binning, comparative biology and taxonomic classification.</title>
        <authorList>
            <person name="Goeker M."/>
        </authorList>
    </citation>
    <scope>NUCLEOTIDE SEQUENCE [LARGE SCALE GENOMIC DNA]</scope>
    <source>
        <strain evidence="2 3">DSM 103570</strain>
    </source>
</reference>
<dbReference type="NCBIfam" id="NF004633">
    <property type="entry name" value="PRK05978.1"/>
    <property type="match status" value="1"/>
</dbReference>
<evidence type="ECO:0000313" key="2">
    <source>
        <dbReference type="EMBL" id="MBB4001686.1"/>
    </source>
</evidence>
<comment type="caution">
    <text evidence="2">The sequence shown here is derived from an EMBL/GenBank/DDBJ whole genome shotgun (WGS) entry which is preliminary data.</text>
</comment>
<evidence type="ECO:0000313" key="3">
    <source>
        <dbReference type="Proteomes" id="UP000588647"/>
    </source>
</evidence>
<dbReference type="EMBL" id="JACIEM010000001">
    <property type="protein sequence ID" value="MBB4001686.1"/>
    <property type="molecule type" value="Genomic_DNA"/>
</dbReference>
<dbReference type="Proteomes" id="UP000588647">
    <property type="component" value="Unassembled WGS sequence"/>
</dbReference>
<keyword evidence="1" id="KW-0472">Membrane</keyword>
<keyword evidence="1" id="KW-0812">Transmembrane</keyword>
<dbReference type="InterPro" id="IPR009325">
    <property type="entry name" value="DUF983"/>
</dbReference>
<feature type="transmembrane region" description="Helical" evidence="1">
    <location>
        <begin position="95"/>
        <end position="116"/>
    </location>
</feature>
<dbReference type="Pfam" id="PF06170">
    <property type="entry name" value="DUF983"/>
    <property type="match status" value="1"/>
</dbReference>
<evidence type="ECO:0000256" key="1">
    <source>
        <dbReference type="SAM" id="Phobius"/>
    </source>
</evidence>
<organism evidence="2 3">
    <name type="scientific">Aurantimonas endophytica</name>
    <dbReference type="NCBI Taxonomy" id="1522175"/>
    <lineage>
        <taxon>Bacteria</taxon>
        <taxon>Pseudomonadati</taxon>
        <taxon>Pseudomonadota</taxon>
        <taxon>Alphaproteobacteria</taxon>
        <taxon>Hyphomicrobiales</taxon>
        <taxon>Aurantimonadaceae</taxon>
        <taxon>Aurantimonas</taxon>
    </lineage>
</organism>
<keyword evidence="3" id="KW-1185">Reference proteome</keyword>
<protein>
    <submittedName>
        <fullName evidence="2">Uncharacterized protein (DUF983 family)</fullName>
    </submittedName>
</protein>
<keyword evidence="1" id="KW-1133">Transmembrane helix</keyword>
<proteinExistence type="predicted"/>
<dbReference type="AlphaFoldDB" id="A0A7W6HAN7"/>